<dbReference type="OrthoDB" id="8300214at2759"/>
<dbReference type="NCBIfam" id="NF002601">
    <property type="entry name" value="PRK02259.1"/>
    <property type="match status" value="1"/>
</dbReference>
<dbReference type="FunFam" id="2.20.25.160:FF:000001">
    <property type="entry name" value="Aspartoacylase"/>
    <property type="match status" value="1"/>
</dbReference>
<feature type="binding site" evidence="14">
    <location>
        <position position="25"/>
    </location>
    <ligand>
        <name>Zn(2+)</name>
        <dbReference type="ChEBI" id="CHEBI:29105"/>
    </ligand>
</feature>
<evidence type="ECO:0000256" key="10">
    <source>
        <dbReference type="ARBA" id="ARBA00040105"/>
    </source>
</evidence>
<keyword evidence="6" id="KW-0378">Hydrolase</keyword>
<dbReference type="PANTHER" id="PTHR15162">
    <property type="entry name" value="ASPARTOACYLASE"/>
    <property type="match status" value="1"/>
</dbReference>
<feature type="binding site" evidence="13">
    <location>
        <position position="289"/>
    </location>
    <ligand>
        <name>N-acetyl-L-aspartate</name>
        <dbReference type="ChEBI" id="CHEBI:16953"/>
    </ligand>
</feature>
<dbReference type="Proteomes" id="UP000287033">
    <property type="component" value="Unassembled WGS sequence"/>
</dbReference>
<evidence type="ECO:0000259" key="16">
    <source>
        <dbReference type="Pfam" id="PF24827"/>
    </source>
</evidence>
<dbReference type="PANTHER" id="PTHR15162:SF9">
    <property type="entry name" value="ASPARTOACYLASE"/>
    <property type="match status" value="1"/>
</dbReference>
<evidence type="ECO:0000313" key="17">
    <source>
        <dbReference type="EMBL" id="GCC24600.1"/>
    </source>
</evidence>
<feature type="binding site" evidence="13">
    <location>
        <begin position="165"/>
        <end position="169"/>
    </location>
    <ligand>
        <name>substrate</name>
    </ligand>
</feature>
<dbReference type="GO" id="GO:0046872">
    <property type="term" value="F:metal ion binding"/>
    <property type="evidence" value="ECO:0007669"/>
    <property type="project" value="UniProtKB-KW"/>
</dbReference>
<feature type="domain" description="AstE/AspA barrel-sandwich hybrid" evidence="15">
    <location>
        <begin position="220"/>
        <end position="301"/>
    </location>
</feature>
<dbReference type="GO" id="GO:0019807">
    <property type="term" value="F:aspartoacylase activity"/>
    <property type="evidence" value="ECO:0007669"/>
    <property type="project" value="UniProtKB-EC"/>
</dbReference>
<dbReference type="EC" id="3.5.1.15" evidence="9"/>
<dbReference type="CDD" id="cd06909">
    <property type="entry name" value="M14_ASPA"/>
    <property type="match status" value="1"/>
</dbReference>
<comment type="caution">
    <text evidence="17">The sequence shown here is derived from an EMBL/GenBank/DDBJ whole genome shotgun (WGS) entry which is preliminary data.</text>
</comment>
<keyword evidence="18" id="KW-1185">Reference proteome</keyword>
<dbReference type="Pfam" id="PF04952">
    <property type="entry name" value="AstE_AspA_hybrid"/>
    <property type="match status" value="1"/>
</dbReference>
<reference evidence="17 18" key="1">
    <citation type="journal article" date="2018" name="Nat. Ecol. Evol.">
        <title>Shark genomes provide insights into elasmobranch evolution and the origin of vertebrates.</title>
        <authorList>
            <person name="Hara Y"/>
            <person name="Yamaguchi K"/>
            <person name="Onimaru K"/>
            <person name="Kadota M"/>
            <person name="Koyanagi M"/>
            <person name="Keeley SD"/>
            <person name="Tatsumi K"/>
            <person name="Tanaka K"/>
            <person name="Motone F"/>
            <person name="Kageyama Y"/>
            <person name="Nozu R"/>
            <person name="Adachi N"/>
            <person name="Nishimura O"/>
            <person name="Nakagawa R"/>
            <person name="Tanegashima C"/>
            <person name="Kiyatake I"/>
            <person name="Matsumoto R"/>
            <person name="Murakumo K"/>
            <person name="Nishida K"/>
            <person name="Terakita A"/>
            <person name="Kuratani S"/>
            <person name="Sato K"/>
            <person name="Hyodo S Kuraku.S."/>
        </authorList>
    </citation>
    <scope>NUCLEOTIDE SEQUENCE [LARGE SCALE GENOMIC DNA]</scope>
</reference>
<evidence type="ECO:0000256" key="4">
    <source>
        <dbReference type="ARBA" id="ARBA00022490"/>
    </source>
</evidence>
<feature type="binding site" evidence="13">
    <location>
        <position position="179"/>
    </location>
    <ligand>
        <name>N-acetyl-L-aspartate</name>
        <dbReference type="ChEBI" id="CHEBI:16953"/>
    </ligand>
</feature>
<dbReference type="SUPFAM" id="SSF53187">
    <property type="entry name" value="Zn-dependent exopeptidases"/>
    <property type="match status" value="1"/>
</dbReference>
<dbReference type="HAMAP" id="MF_00704">
    <property type="entry name" value="Aspartoacylase"/>
    <property type="match status" value="1"/>
</dbReference>
<evidence type="ECO:0000256" key="14">
    <source>
        <dbReference type="PIRSR" id="PIRSR018001-3"/>
    </source>
</evidence>
<keyword evidence="4" id="KW-0963">Cytoplasm</keyword>
<dbReference type="FunFam" id="3.40.630.10:FF:000025">
    <property type="entry name" value="aspartoacylase"/>
    <property type="match status" value="1"/>
</dbReference>
<evidence type="ECO:0000256" key="12">
    <source>
        <dbReference type="PIRSR" id="PIRSR018001-1"/>
    </source>
</evidence>
<comment type="subcellular location">
    <subcellularLocation>
        <location evidence="2">Cytoplasm</location>
    </subcellularLocation>
    <subcellularLocation>
        <location evidence="1">Nucleus</location>
    </subcellularLocation>
</comment>
<evidence type="ECO:0000256" key="3">
    <source>
        <dbReference type="ARBA" id="ARBA00006173"/>
    </source>
</evidence>
<keyword evidence="7 14" id="KW-0862">Zinc</keyword>
<dbReference type="STRING" id="137246.A0A401S2I6"/>
<feature type="active site" description="Proton donor/acceptor" evidence="12">
    <location>
        <position position="179"/>
    </location>
</feature>
<name>A0A401S2I6_CHIPU</name>
<feature type="binding site" evidence="14">
    <location>
        <position position="22"/>
    </location>
    <ligand>
        <name>Zn(2+)</name>
        <dbReference type="ChEBI" id="CHEBI:29105"/>
    </ligand>
</feature>
<protein>
    <recommendedName>
        <fullName evidence="10">Aspartoacylase</fullName>
        <ecNumber evidence="9">3.5.1.15</ecNumber>
    </recommendedName>
    <alternativeName>
        <fullName evidence="11">Aminoacylase-2</fullName>
    </alternativeName>
</protein>
<keyword evidence="8" id="KW-0539">Nucleus</keyword>
<dbReference type="GO" id="GO:0005829">
    <property type="term" value="C:cytosol"/>
    <property type="evidence" value="ECO:0007669"/>
    <property type="project" value="TreeGrafter"/>
</dbReference>
<dbReference type="Gene3D" id="3.40.630.10">
    <property type="entry name" value="Zn peptidases"/>
    <property type="match status" value="1"/>
</dbReference>
<evidence type="ECO:0000256" key="5">
    <source>
        <dbReference type="ARBA" id="ARBA00022723"/>
    </source>
</evidence>
<dbReference type="InterPro" id="IPR055438">
    <property type="entry name" value="AstE_AspA_cat"/>
</dbReference>
<dbReference type="OMA" id="THGNEIN"/>
<evidence type="ECO:0000256" key="9">
    <source>
        <dbReference type="ARBA" id="ARBA00039016"/>
    </source>
</evidence>
<evidence type="ECO:0000313" key="18">
    <source>
        <dbReference type="Proteomes" id="UP000287033"/>
    </source>
</evidence>
<evidence type="ECO:0000256" key="2">
    <source>
        <dbReference type="ARBA" id="ARBA00004496"/>
    </source>
</evidence>
<dbReference type="Gene3D" id="2.20.25.160">
    <property type="match status" value="1"/>
</dbReference>
<feature type="binding site" evidence="14">
    <location>
        <position position="117"/>
    </location>
    <ligand>
        <name>Zn(2+)</name>
        <dbReference type="ChEBI" id="CHEBI:29105"/>
    </ligand>
</feature>
<proteinExistence type="inferred from homology"/>
<feature type="binding site" evidence="13">
    <location>
        <begin position="71"/>
        <end position="72"/>
    </location>
    <ligand>
        <name>substrate</name>
    </ligand>
</feature>
<feature type="domain" description="Succinylglutamate desuccinylase/Aspartoacylase catalytic" evidence="16">
    <location>
        <begin position="12"/>
        <end position="206"/>
    </location>
</feature>
<feature type="binding site" evidence="13">
    <location>
        <position position="64"/>
    </location>
    <ligand>
        <name>N-acetyl-L-aspartate</name>
        <dbReference type="ChEBI" id="CHEBI:16953"/>
    </ligand>
</feature>
<dbReference type="InterPro" id="IPR016708">
    <property type="entry name" value="Aspartoacylase"/>
</dbReference>
<keyword evidence="5 14" id="KW-0479">Metal-binding</keyword>
<evidence type="ECO:0000256" key="8">
    <source>
        <dbReference type="ARBA" id="ARBA00023242"/>
    </source>
</evidence>
<evidence type="ECO:0000256" key="13">
    <source>
        <dbReference type="PIRSR" id="PIRSR018001-2"/>
    </source>
</evidence>
<evidence type="ECO:0000256" key="11">
    <source>
        <dbReference type="ARBA" id="ARBA00042829"/>
    </source>
</evidence>
<evidence type="ECO:0000259" key="15">
    <source>
        <dbReference type="Pfam" id="PF04952"/>
    </source>
</evidence>
<evidence type="ECO:0000256" key="1">
    <source>
        <dbReference type="ARBA" id="ARBA00004123"/>
    </source>
</evidence>
<accession>A0A401S2I6</accession>
<evidence type="ECO:0000256" key="7">
    <source>
        <dbReference type="ARBA" id="ARBA00022833"/>
    </source>
</evidence>
<comment type="similarity">
    <text evidence="3">Belongs to the AspA/AstE family. Aspartoacylase subfamily.</text>
</comment>
<evidence type="ECO:0000256" key="6">
    <source>
        <dbReference type="ARBA" id="ARBA00022801"/>
    </source>
</evidence>
<dbReference type="PIRSF" id="PIRSF018001">
    <property type="entry name" value="Aspartoacylase"/>
    <property type="match status" value="1"/>
</dbReference>
<sequence length="314" mass="35289">MASAGVACLPAIRRIAVFGGTHGNELSGVFLVRHWLKDKSELQRPSLEVQPYLSNPAAVQRCTRYVDCDLNRAFTEENLSMPLSDSMPYEVKRAQEINHLFGPKGNENAYDFIIDLHNTTSNVGNCLIMKTSKDDFTIQMIHYIKNTLIHDNCQVLLLENPAVQYGAVRTVAKHCIGLEIGPQPQGVIRANILENMRKLVNSALDFAHFYNEGKEFPPCTLDVYRAFEKVDYPRDSEGQIIGIIHPQLQDNDWKQLKPGDPSFLTLHGRTIPYNGSSAVYPVFVNEAAYYEKKSAFLLTEKVTLKANSVKVSKT</sequence>
<dbReference type="GO" id="GO:0016788">
    <property type="term" value="F:hydrolase activity, acting on ester bonds"/>
    <property type="evidence" value="ECO:0007669"/>
    <property type="project" value="InterPro"/>
</dbReference>
<dbReference type="Pfam" id="PF24827">
    <property type="entry name" value="AstE_AspA_cat"/>
    <property type="match status" value="1"/>
</dbReference>
<dbReference type="AlphaFoldDB" id="A0A401S2I6"/>
<dbReference type="GO" id="GO:0005634">
    <property type="term" value="C:nucleus"/>
    <property type="evidence" value="ECO:0007669"/>
    <property type="project" value="UniProtKB-SubCell"/>
</dbReference>
<dbReference type="InterPro" id="IPR050178">
    <property type="entry name" value="AspA/AstE_fam"/>
</dbReference>
<comment type="cofactor">
    <cofactor evidence="14">
        <name>Zn(2+)</name>
        <dbReference type="ChEBI" id="CHEBI:29105"/>
    </cofactor>
    <text evidence="14">Binds 1 zinc ion per subunit.</text>
</comment>
<gene>
    <name evidence="17" type="ORF">chiPu_0003002</name>
</gene>
<dbReference type="InterPro" id="IPR007036">
    <property type="entry name" value="Aste_AspA_hybrid_dom"/>
</dbReference>
<organism evidence="17 18">
    <name type="scientific">Chiloscyllium punctatum</name>
    <name type="common">Brownbanded bambooshark</name>
    <name type="synonym">Hemiscyllium punctatum</name>
    <dbReference type="NCBI Taxonomy" id="137246"/>
    <lineage>
        <taxon>Eukaryota</taxon>
        <taxon>Metazoa</taxon>
        <taxon>Chordata</taxon>
        <taxon>Craniata</taxon>
        <taxon>Vertebrata</taxon>
        <taxon>Chondrichthyes</taxon>
        <taxon>Elasmobranchii</taxon>
        <taxon>Galeomorphii</taxon>
        <taxon>Galeoidea</taxon>
        <taxon>Orectolobiformes</taxon>
        <taxon>Hemiscylliidae</taxon>
        <taxon>Chiloscyllium</taxon>
    </lineage>
</organism>
<dbReference type="EMBL" id="BEZZ01000062">
    <property type="protein sequence ID" value="GCC24600.1"/>
    <property type="molecule type" value="Genomic_DNA"/>
</dbReference>